<dbReference type="EMBL" id="JAAXKZ010000059">
    <property type="protein sequence ID" value="NMH93148.1"/>
    <property type="molecule type" value="Genomic_DNA"/>
</dbReference>
<keyword evidence="2" id="KW-0732">Signal</keyword>
<dbReference type="GO" id="GO:0005975">
    <property type="term" value="P:carbohydrate metabolic process"/>
    <property type="evidence" value="ECO:0007669"/>
    <property type="project" value="UniProtKB-ARBA"/>
</dbReference>
<dbReference type="AlphaFoldDB" id="A0A848DKB9"/>
<dbReference type="InterPro" id="IPR006311">
    <property type="entry name" value="TAT_signal"/>
</dbReference>
<evidence type="ECO:0000256" key="1">
    <source>
        <dbReference type="SAM" id="MobiDB-lite"/>
    </source>
</evidence>
<dbReference type="Proteomes" id="UP000586918">
    <property type="component" value="Unassembled WGS sequence"/>
</dbReference>
<protein>
    <submittedName>
        <fullName evidence="3">Uncharacterized protein</fullName>
    </submittedName>
</protein>
<feature type="signal peptide" evidence="2">
    <location>
        <begin position="1"/>
        <end position="45"/>
    </location>
</feature>
<feature type="compositionally biased region" description="Pro residues" evidence="1">
    <location>
        <begin position="437"/>
        <end position="454"/>
    </location>
</feature>
<keyword evidence="4" id="KW-1185">Reference proteome</keyword>
<sequence length="662" mass="67908">MDRSVHDGAAAPPRRGLLRRLTTRRLAVMIAALAVPVLAAPAALAATAVVTKNPGGLTAVGPVNSAHGFPSWYEDSKGTRLELCLDHTNPLCGFLPSDVPNETMPISFPDNFPEEAFYMLAGSQLTSAAGAGRATLTLGLEAAFANTVTDGDQITFARQRIVVRDFPPNTTLHFKHPYGAIDVDTDESGAGRITEDISPAAGNFQTALKGNLGPFLSWGADAPAGYIGNPDVEHTVTGSPFDFNKFSVSYVVGNAPGGPAETVETDLFSLQGKLQTNKGVQADAAVLNGEFLDVFATSEADSGDIEVVGDDTVVKTTPMLTDTGSKRFYARVRVNGTPPAKVTVRNIGDDPVSTSVVDVTRTSGITITEASFDGASLRVKATSATGEPLTVSGYDVAVGQDGAVIPTVAPPMTVKVTSPTGSATAPVTVSGGAESPPGLPPITSPAPDPGPICDPAPCAEGGGVPADATPQAKAVATPTSALRGATFTLDGSQSTNSTTYEWSQVSGPAVTFSDPKIAKPTATVAFAAATSDSAPRNEPTGPAVIRLTTTNNGANSSSTQVTIDVPRDTMTIGNARHRTGNELRVDGTATIAGNTGALTPATVVVLYTRPNATAPWVKIGTSPVDTTGAWSVRVRPGPTSLQTQYLVQSSRGGTATGTLATR</sequence>
<dbReference type="Gene3D" id="2.60.40.10">
    <property type="entry name" value="Immunoglobulins"/>
    <property type="match status" value="1"/>
</dbReference>
<name>A0A848DKB9_9PSEU</name>
<feature type="region of interest" description="Disordered" evidence="1">
    <location>
        <begin position="417"/>
        <end position="477"/>
    </location>
</feature>
<comment type="caution">
    <text evidence="3">The sequence shown here is derived from an EMBL/GenBank/DDBJ whole genome shotgun (WGS) entry which is preliminary data.</text>
</comment>
<evidence type="ECO:0000313" key="4">
    <source>
        <dbReference type="Proteomes" id="UP000586918"/>
    </source>
</evidence>
<accession>A0A848DKB9</accession>
<evidence type="ECO:0000313" key="3">
    <source>
        <dbReference type="EMBL" id="NMH93148.1"/>
    </source>
</evidence>
<evidence type="ECO:0000256" key="2">
    <source>
        <dbReference type="SAM" id="SignalP"/>
    </source>
</evidence>
<feature type="compositionally biased region" description="Polar residues" evidence="1">
    <location>
        <begin position="417"/>
        <end position="427"/>
    </location>
</feature>
<organism evidence="3 4">
    <name type="scientific">Pseudonocardia bannensis</name>
    <dbReference type="NCBI Taxonomy" id="630973"/>
    <lineage>
        <taxon>Bacteria</taxon>
        <taxon>Bacillati</taxon>
        <taxon>Actinomycetota</taxon>
        <taxon>Actinomycetes</taxon>
        <taxon>Pseudonocardiales</taxon>
        <taxon>Pseudonocardiaceae</taxon>
        <taxon>Pseudonocardia</taxon>
    </lineage>
</organism>
<reference evidence="3 4" key="1">
    <citation type="submission" date="2020-04" db="EMBL/GenBank/DDBJ databases">
        <authorList>
            <person name="Klaysubun C."/>
            <person name="Duangmal K."/>
            <person name="Lipun K."/>
        </authorList>
    </citation>
    <scope>NUCLEOTIDE SEQUENCE [LARGE SCALE GENOMIC DNA]</scope>
    <source>
        <strain evidence="3 4">DSM 45300</strain>
    </source>
</reference>
<proteinExistence type="predicted"/>
<gene>
    <name evidence="3" type="ORF">HF519_16520</name>
</gene>
<dbReference type="PROSITE" id="PS51318">
    <property type="entry name" value="TAT"/>
    <property type="match status" value="1"/>
</dbReference>
<dbReference type="RefSeq" id="WP_169413851.1">
    <property type="nucleotide sequence ID" value="NZ_JAAXKZ010000059.1"/>
</dbReference>
<dbReference type="InterPro" id="IPR013783">
    <property type="entry name" value="Ig-like_fold"/>
</dbReference>
<feature type="chain" id="PRO_5032623369" evidence="2">
    <location>
        <begin position="46"/>
        <end position="662"/>
    </location>
</feature>